<dbReference type="STRING" id="1938817.SAMN06296008_102181"/>
<dbReference type="Proteomes" id="UP000192708">
    <property type="component" value="Unassembled WGS sequence"/>
</dbReference>
<accession>A0A1W1YAK6</accession>
<sequence length="61" mass="6580">MRFLTITKVFMSFVVLFNFSGCAVVILADAAVTVVTTSVKVVAKTVETAVDVVTPSRKKEN</sequence>
<feature type="chain" id="PRO_5012890436" description="Lipoprotein" evidence="1">
    <location>
        <begin position="24"/>
        <end position="61"/>
    </location>
</feature>
<protein>
    <recommendedName>
        <fullName evidence="4">Lipoprotein</fullName>
    </recommendedName>
</protein>
<reference evidence="2 3" key="1">
    <citation type="submission" date="2017-04" db="EMBL/GenBank/DDBJ databases">
        <authorList>
            <person name="Afonso C.L."/>
            <person name="Miller P.J."/>
            <person name="Scott M.A."/>
            <person name="Spackman E."/>
            <person name="Goraichik I."/>
            <person name="Dimitrov K.M."/>
            <person name="Suarez D.L."/>
            <person name="Swayne D.E."/>
        </authorList>
    </citation>
    <scope>NUCLEOTIDE SEQUENCE [LARGE SCALE GENOMIC DNA]</scope>
    <source>
        <strain evidence="2 3">VK13</strain>
    </source>
</reference>
<organism evidence="2 3">
    <name type="scientific">Polynucleobacter kasalickyi</name>
    <dbReference type="NCBI Taxonomy" id="1938817"/>
    <lineage>
        <taxon>Bacteria</taxon>
        <taxon>Pseudomonadati</taxon>
        <taxon>Pseudomonadota</taxon>
        <taxon>Betaproteobacteria</taxon>
        <taxon>Burkholderiales</taxon>
        <taxon>Burkholderiaceae</taxon>
        <taxon>Polynucleobacter</taxon>
    </lineage>
</organism>
<keyword evidence="3" id="KW-1185">Reference proteome</keyword>
<proteinExistence type="predicted"/>
<evidence type="ECO:0008006" key="4">
    <source>
        <dbReference type="Google" id="ProtNLM"/>
    </source>
</evidence>
<evidence type="ECO:0000313" key="3">
    <source>
        <dbReference type="Proteomes" id="UP000192708"/>
    </source>
</evidence>
<evidence type="ECO:0000313" key="2">
    <source>
        <dbReference type="EMBL" id="SMC33185.1"/>
    </source>
</evidence>
<dbReference type="AlphaFoldDB" id="A0A1W1YAK6"/>
<dbReference type="EMBL" id="FWXJ01000002">
    <property type="protein sequence ID" value="SMC33185.1"/>
    <property type="molecule type" value="Genomic_DNA"/>
</dbReference>
<keyword evidence="1" id="KW-0732">Signal</keyword>
<name>A0A1W1YAK6_9BURK</name>
<feature type="signal peptide" evidence="1">
    <location>
        <begin position="1"/>
        <end position="23"/>
    </location>
</feature>
<evidence type="ECO:0000256" key="1">
    <source>
        <dbReference type="SAM" id="SignalP"/>
    </source>
</evidence>
<gene>
    <name evidence="2" type="ORF">SAMN06296008_102181</name>
</gene>